<dbReference type="GO" id="GO:0004190">
    <property type="term" value="F:aspartic-type endopeptidase activity"/>
    <property type="evidence" value="ECO:0007669"/>
    <property type="project" value="InterPro"/>
</dbReference>
<dbReference type="GO" id="GO:0000324">
    <property type="term" value="C:fungal-type vacuole"/>
    <property type="evidence" value="ECO:0007669"/>
    <property type="project" value="TreeGrafter"/>
</dbReference>
<dbReference type="InterPro" id="IPR034164">
    <property type="entry name" value="Pepsin-like_dom"/>
</dbReference>
<keyword evidence="4" id="KW-0732">Signal</keyword>
<feature type="transmembrane region" description="Helical" evidence="3">
    <location>
        <begin position="445"/>
        <end position="468"/>
    </location>
</feature>
<dbReference type="InterPro" id="IPR033121">
    <property type="entry name" value="PEPTIDASE_A1"/>
</dbReference>
<dbReference type="Gene3D" id="2.40.70.10">
    <property type="entry name" value="Acid Proteases"/>
    <property type="match status" value="2"/>
</dbReference>
<evidence type="ECO:0000256" key="1">
    <source>
        <dbReference type="ARBA" id="ARBA00007447"/>
    </source>
</evidence>
<evidence type="ECO:0000313" key="6">
    <source>
        <dbReference type="EMBL" id="TGO76389.1"/>
    </source>
</evidence>
<dbReference type="PANTHER" id="PTHR47966:SF51">
    <property type="entry name" value="BETA-SITE APP-CLEAVING ENZYME, ISOFORM A-RELATED"/>
    <property type="match status" value="1"/>
</dbReference>
<accession>A0A4Z1JRI1</accession>
<feature type="chain" id="PRO_5021393325" description="Peptidase A1 domain-containing protein" evidence="4">
    <location>
        <begin position="26"/>
        <end position="851"/>
    </location>
</feature>
<reference evidence="6 7" key="1">
    <citation type="submission" date="2017-12" db="EMBL/GenBank/DDBJ databases">
        <title>Comparative genomics of Botrytis spp.</title>
        <authorList>
            <person name="Valero-Jimenez C.A."/>
            <person name="Tapia P."/>
            <person name="Veloso J."/>
            <person name="Silva-Moreno E."/>
            <person name="Staats M."/>
            <person name="Valdes J.H."/>
            <person name="Van Kan J.A.L."/>
        </authorList>
    </citation>
    <scope>NUCLEOTIDE SEQUENCE [LARGE SCALE GENOMIC DNA]</scope>
    <source>
        <strain evidence="6 7">Be9601</strain>
    </source>
</reference>
<evidence type="ECO:0000256" key="4">
    <source>
        <dbReference type="SAM" id="SignalP"/>
    </source>
</evidence>
<feature type="compositionally biased region" description="Basic and acidic residues" evidence="2">
    <location>
        <begin position="831"/>
        <end position="844"/>
    </location>
</feature>
<feature type="compositionally biased region" description="Polar residues" evidence="2">
    <location>
        <begin position="737"/>
        <end position="748"/>
    </location>
</feature>
<dbReference type="InterPro" id="IPR001461">
    <property type="entry name" value="Aspartic_peptidase_A1"/>
</dbReference>
<feature type="region of interest" description="Disordered" evidence="2">
    <location>
        <begin position="727"/>
        <end position="749"/>
    </location>
</feature>
<sequence>MPMSSWRYLVFALLSILGLPEQTLASATSSTSSTPVPPLTVLPSGNWNGIDGNWSSFWLTVGTPPQPILVFISTASNQPWVVSPDGCTSSDPGTCYSSRGLNFNSNSSTTWVPNTINPGGEFALEVESSLGLTGNGDYGNDTIVLGSPGSGSPSLSSQVLATIATHDFWLGLFGLNPAPTNFSSKTEAVPSYMSNLKSQGHIPSLSYGYTAGAYYRNGGGANGGGVLGNLTLGGYEESLFVPNNLTVDFATSGDDLTIDVNAITIKSPSGTSQVVSSPSSSFPAFIDSSVPYLYLPTSICQKFEEAIGITYDSESELYLLTDAQHTALVNRNASVVFTLTNSTSKAMVNITLPYAAFDWWAEYPLVQNSTRYFPLKRAADNSQITLGRAFLQEAYLIADYERSQFSIHQRNWTTFYPTSNPTPIFPLNNPAPLPSSSKSKISAPAIAAIVLAILASIALTLCLTIFILRRVHQRKQTPGRSNTVSTFASTSRSLSKKESFRSAPSSPLPLPFISSKDKADKKSKHVSNAPSELSFFDKGTNSVLLTPSNRSLVSLNIGKAIGSPNLTLNPQYNNSGVSISRNPSHSNAADTILNKNLNLVPAEPKPAFHLASLSTRRKERKKKRKEKAQEIYELSGGSDALCWAEMDEMDEELEEMDMDSRASSPALSALSFASDAALITSDPEKSKPWMDNDREIRGSGSIMNMGMNRDSGMERMNRMDKEAEAYRERSGGHSHPGTGNDTVTTNNSRGRESHFTNTTMGMDTPTDGVGTGGTWEFEKYLDSSRLPWVQRGSGLGVVIEPPSSVAQPVAAIPALREGAQTPGKKVEIVRDSMRSPGQKRESEKGVIWGRF</sequence>
<protein>
    <recommendedName>
        <fullName evidence="5">Peptidase A1 domain-containing protein</fullName>
    </recommendedName>
</protein>
<dbReference type="GO" id="GO:0006508">
    <property type="term" value="P:proteolysis"/>
    <property type="evidence" value="ECO:0007669"/>
    <property type="project" value="InterPro"/>
</dbReference>
<comment type="caution">
    <text evidence="6">The sequence shown here is derived from an EMBL/GenBank/DDBJ whole genome shotgun (WGS) entry which is preliminary data.</text>
</comment>
<dbReference type="OrthoDB" id="4074350at2759"/>
<feature type="signal peptide" evidence="4">
    <location>
        <begin position="1"/>
        <end position="25"/>
    </location>
</feature>
<keyword evidence="7" id="KW-1185">Reference proteome</keyword>
<proteinExistence type="inferred from homology"/>
<evidence type="ECO:0000256" key="2">
    <source>
        <dbReference type="SAM" id="MobiDB-lite"/>
    </source>
</evidence>
<dbReference type="Proteomes" id="UP000297229">
    <property type="component" value="Unassembled WGS sequence"/>
</dbReference>
<dbReference type="PRINTS" id="PR00792">
    <property type="entry name" value="PEPSIN"/>
</dbReference>
<dbReference type="AlphaFoldDB" id="A0A4Z1JRI1"/>
<evidence type="ECO:0000259" key="5">
    <source>
        <dbReference type="PROSITE" id="PS51767"/>
    </source>
</evidence>
<dbReference type="EMBL" id="PQXM01000157">
    <property type="protein sequence ID" value="TGO76389.1"/>
    <property type="molecule type" value="Genomic_DNA"/>
</dbReference>
<dbReference type="InterPro" id="IPR021109">
    <property type="entry name" value="Peptidase_aspartic_dom_sf"/>
</dbReference>
<organism evidence="6 7">
    <name type="scientific">Botrytis elliptica</name>
    <dbReference type="NCBI Taxonomy" id="278938"/>
    <lineage>
        <taxon>Eukaryota</taxon>
        <taxon>Fungi</taxon>
        <taxon>Dikarya</taxon>
        <taxon>Ascomycota</taxon>
        <taxon>Pezizomycotina</taxon>
        <taxon>Leotiomycetes</taxon>
        <taxon>Helotiales</taxon>
        <taxon>Sclerotiniaceae</taxon>
        <taxon>Botrytis</taxon>
    </lineage>
</organism>
<feature type="region of interest" description="Disordered" evidence="2">
    <location>
        <begin position="682"/>
        <end position="710"/>
    </location>
</feature>
<keyword evidence="3" id="KW-0472">Membrane</keyword>
<dbReference type="STRING" id="278938.A0A4Z1JRI1"/>
<dbReference type="SUPFAM" id="SSF50630">
    <property type="entry name" value="Acid proteases"/>
    <property type="match status" value="1"/>
</dbReference>
<gene>
    <name evidence="6" type="ORF">BELL_0158g00090</name>
</gene>
<keyword evidence="3" id="KW-0812">Transmembrane</keyword>
<feature type="region of interest" description="Disordered" evidence="2">
    <location>
        <begin position="831"/>
        <end position="851"/>
    </location>
</feature>
<feature type="compositionally biased region" description="Basic and acidic residues" evidence="2">
    <location>
        <begin position="682"/>
        <end position="697"/>
    </location>
</feature>
<dbReference type="PANTHER" id="PTHR47966">
    <property type="entry name" value="BETA-SITE APP-CLEAVING ENZYME, ISOFORM A-RELATED"/>
    <property type="match status" value="1"/>
</dbReference>
<evidence type="ECO:0000256" key="3">
    <source>
        <dbReference type="SAM" id="Phobius"/>
    </source>
</evidence>
<evidence type="ECO:0000313" key="7">
    <source>
        <dbReference type="Proteomes" id="UP000297229"/>
    </source>
</evidence>
<dbReference type="Pfam" id="PF00026">
    <property type="entry name" value="Asp"/>
    <property type="match status" value="1"/>
</dbReference>
<feature type="domain" description="Peptidase A1" evidence="5">
    <location>
        <begin position="55"/>
        <end position="408"/>
    </location>
</feature>
<dbReference type="CDD" id="cd05471">
    <property type="entry name" value="pepsin_like"/>
    <property type="match status" value="1"/>
</dbReference>
<comment type="similarity">
    <text evidence="1">Belongs to the peptidase A1 family.</text>
</comment>
<dbReference type="PROSITE" id="PS51767">
    <property type="entry name" value="PEPTIDASE_A1"/>
    <property type="match status" value="1"/>
</dbReference>
<name>A0A4Z1JRI1_9HELO</name>
<keyword evidence="3" id="KW-1133">Transmembrane helix</keyword>
<dbReference type="FunFam" id="2.40.70.10:FF:000403">
    <property type="entry name" value="Uncharacterized protein"/>
    <property type="match status" value="1"/>
</dbReference>